<dbReference type="InterPro" id="IPR050555">
    <property type="entry name" value="Bact_Solute-Bind_Prot2"/>
</dbReference>
<comment type="similarity">
    <text evidence="2">Belongs to the bacterial solute-binding protein 2 family.</text>
</comment>
<accession>A0A3S5DUD2</accession>
<protein>
    <submittedName>
        <fullName evidence="3">ABC transporter substrate-binding protein</fullName>
    </submittedName>
</protein>
<evidence type="ECO:0000256" key="2">
    <source>
        <dbReference type="ARBA" id="ARBA00007639"/>
    </source>
</evidence>
<comment type="subcellular location">
    <subcellularLocation>
        <location evidence="1">Periplasm</location>
    </subcellularLocation>
</comment>
<dbReference type="PANTHER" id="PTHR30036:SF7">
    <property type="entry name" value="ABC TRANSPORTER PERIPLASMIC-BINDING PROTEIN YPHF"/>
    <property type="match status" value="1"/>
</dbReference>
<dbReference type="Gene3D" id="3.40.50.2300">
    <property type="match status" value="1"/>
</dbReference>
<dbReference type="PANTHER" id="PTHR30036">
    <property type="entry name" value="D-XYLOSE-BINDING PERIPLASMIC PROTEIN"/>
    <property type="match status" value="1"/>
</dbReference>
<organism evidence="3 4">
    <name type="scientific">Escherichia coli</name>
    <dbReference type="NCBI Taxonomy" id="562"/>
    <lineage>
        <taxon>Bacteria</taxon>
        <taxon>Pseudomonadati</taxon>
        <taxon>Pseudomonadota</taxon>
        <taxon>Gammaproteobacteria</taxon>
        <taxon>Enterobacterales</taxon>
        <taxon>Enterobacteriaceae</taxon>
        <taxon>Escherichia</taxon>
    </lineage>
</organism>
<dbReference type="EMBL" id="LR134238">
    <property type="protein sequence ID" value="VED06525.1"/>
    <property type="molecule type" value="Genomic_DNA"/>
</dbReference>
<dbReference type="SUPFAM" id="SSF53822">
    <property type="entry name" value="Periplasmic binding protein-like I"/>
    <property type="match status" value="1"/>
</dbReference>
<dbReference type="GO" id="GO:0030288">
    <property type="term" value="C:outer membrane-bounded periplasmic space"/>
    <property type="evidence" value="ECO:0007669"/>
    <property type="project" value="TreeGrafter"/>
</dbReference>
<evidence type="ECO:0000256" key="1">
    <source>
        <dbReference type="ARBA" id="ARBA00004418"/>
    </source>
</evidence>
<dbReference type="InterPro" id="IPR028082">
    <property type="entry name" value="Peripla_BP_I"/>
</dbReference>
<gene>
    <name evidence="3" type="primary">yphF_1</name>
    <name evidence="3" type="ORF">NCTC9044_00298</name>
</gene>
<reference evidence="3 4" key="1">
    <citation type="submission" date="2018-12" db="EMBL/GenBank/DDBJ databases">
        <authorList>
            <consortium name="Pathogen Informatics"/>
        </authorList>
    </citation>
    <scope>NUCLEOTIDE SEQUENCE [LARGE SCALE GENOMIC DNA]</scope>
    <source>
        <strain evidence="3 4">NCTC9044</strain>
    </source>
</reference>
<evidence type="ECO:0000313" key="3">
    <source>
        <dbReference type="EMBL" id="VED06525.1"/>
    </source>
</evidence>
<evidence type="ECO:0000313" key="4">
    <source>
        <dbReference type="Proteomes" id="UP000271797"/>
    </source>
</evidence>
<name>A0A3S5DUD2_ECOLX</name>
<dbReference type="GO" id="GO:0030246">
    <property type="term" value="F:carbohydrate binding"/>
    <property type="evidence" value="ECO:0007669"/>
    <property type="project" value="TreeGrafter"/>
</dbReference>
<proteinExistence type="inferred from homology"/>
<dbReference type="AlphaFoldDB" id="A0A3S5DUD2"/>
<dbReference type="Proteomes" id="UP000271797">
    <property type="component" value="Chromosome"/>
</dbReference>
<sequence length="103" mass="10939">MGESGGATLGAVKAVRNQNQAGKIAVFGSDMTTEIAQELENNQVLKAVVDISGKKMGNAVFAQTLKVINKQADGEKVIQVPIDLYTKTEDGKQWLATHVDGLP</sequence>